<dbReference type="VEuPathDB" id="PiroplasmaDB:BBBOND_0000680"/>
<dbReference type="OrthoDB" id="366935at2759"/>
<dbReference type="Gene3D" id="1.10.287.1490">
    <property type="match status" value="1"/>
</dbReference>
<keyword evidence="1" id="KW-0812">Transmembrane</keyword>
<keyword evidence="1" id="KW-1133">Transmembrane helix</keyword>
<reference evidence="2" key="2">
    <citation type="submission" date="2014-06" db="EMBL/GenBank/DDBJ databases">
        <authorList>
            <person name="Aslett M."/>
            <person name="De Silva Nishadi"/>
        </authorList>
    </citation>
    <scope>NUCLEOTIDE SEQUENCE</scope>
    <source>
        <strain evidence="2">Bond</strain>
    </source>
</reference>
<gene>
    <name evidence="2" type="ORF">BBBOND_0000680</name>
</gene>
<protein>
    <recommendedName>
        <fullName evidence="3">C3H1-type domain-containing protein</fullName>
    </recommendedName>
</protein>
<organism evidence="2">
    <name type="scientific">Babesia bigemina</name>
    <dbReference type="NCBI Taxonomy" id="5866"/>
    <lineage>
        <taxon>Eukaryota</taxon>
        <taxon>Sar</taxon>
        <taxon>Alveolata</taxon>
        <taxon>Apicomplexa</taxon>
        <taxon>Aconoidasida</taxon>
        <taxon>Piroplasmida</taxon>
        <taxon>Babesiidae</taxon>
        <taxon>Babesia</taxon>
    </lineage>
</organism>
<proteinExistence type="predicted"/>
<keyword evidence="1" id="KW-0472">Membrane</keyword>
<dbReference type="EMBL" id="LK054873">
    <property type="protein sequence ID" value="CDR71418.1"/>
    <property type="molecule type" value="Genomic_DNA"/>
</dbReference>
<accession>A0A061BKG6</accession>
<dbReference type="GeneID" id="24561645"/>
<feature type="transmembrane region" description="Helical" evidence="1">
    <location>
        <begin position="1661"/>
        <end position="1682"/>
    </location>
</feature>
<sequence length="1723" mass="192102">MKDIQSKLDQVENLQKNLKGLTENDNCKNLLENLCSGLEKFLGFDSASKGYTGQGIVYSDLDRLCDGVMGFLNGVLEGVKDDEAVKTYKDLTEITDYVQKSIGKGYGIEGFRNAVAMLQNGLMFYHESFDTLTSSVTNNLEKLSRNLSGDYKSGINDNQDIVNQLYSWRSTIKTIQSNVKTIEVEKTYKLDNVLKKEINAELKPVKMLVEHLKRVAENTGFESKVMAVDSEFRNKEDHVREQIRQQSAVLHGRLNNNFEEINRKIHVIGKVRDDELEHLLKLMRELVQISDSSYKAVKKLVFEYEKNIVKQLGVIDVMVNGIITDDISKQLQDVSSQISSQLDTLSRQVVILGGLAAEAQMELPQQLSNIESELSKEIELIKQQIISGITLCIKNILGEKIKNKLQWFTGKVAKNDNGDDGLLDLVVSGVHTFADKYSNKSNFEKDVLPIWIANILEAEPVRGYLDKYVGDNGIEKLKAPFNTRGNNGINAKLNEKIKEQMVLKLSDNVTEQATSILPSRPNESIADKLCDVQKLCSKFADELSGTLHPDKLKENGNIFSTLYRAIEGDVKKGTESPNSFHLINALHSLFPALVSAARHVAKELESFTDGGPINLGRNVISAIERVKQLGSTLEKEIQKTDRTHYDIADTLGKQMKDELGAAATKVNFNGSLNPLVNASATKGIEVLNAKINSIIRDKLDDISPSIRGLINRLKNPGNRVGNVRQLVDDLQGKIDNLKSSVSGTDAIANGYIKDQVSSVSQRVADLKLRVTAINEAIEKFDTALRDSLTNATNAVNTTRQQMSDRIDELEGQLTQTAKEAFATVKSAVQSMFAEGHKADLTALQGLVDKQKKAIRKLIDADKEIGLKGLLQAMYTDEGNEIKKLLLDSVSDGERFKKLCEKFNAYLRLIFTYITAQVTTTSASPSSASTKEVTKSLSNVQGAIDILLRNLTTSKHFDNIFVNNLQSLCNVLIKFMPSHFAGAPNPKLLDVIKRGMKTLYEQLDVAYVSAYSGDYWSKKDAQKYASVILSFLPIIYGDLGTVNNYCREEWKYHTVKETNGLNECLTRCGYASFANQDSKGGELILPLNNRRGQTIHAKLKPPLTGFTNEHLSTCSSNTSNIQTGFNMFDIIDCLIYHLKQYYNVCHLNLSKSKFHPSTIRGMLSWFGGLPYNSVFTKVNGHFKSLAAEETTQKDIRIKECLDNIPFYLTSVSYECNHLLTTIQGHGSGFGQAAYPYACNFLDNSQCFVYPSDISSLLDMLTEICARLLSSLYFLYSRCRTPSQVHGWRECWYGKSIDSFDWDCNKHSADAPNCQPKSPLQAHLMDGLPSCLPHKLTSVGCKAECNTCPKGSPGQQCMTPMGFWDLTDAATVFGTGKEISNLLKSFCGNADSPLPTLFRYLKTMNPSPPKNLGDMLSLYCQLFQEHNGKYMDNTALKKHLVDVTIPGCFPLPTFLHGDYPVSKLTDAVQNVYNSGSGHPKPTVKDAITPGHKDLLSLVTKSSCDSPNLCAPYLHPLCKNAYHTFPTKHANLYFSWCTYLAWEFWNLLDELLNAFKNMSCQAYGCSSCNCSSGKHGVCEANPTGPAKPTKPSCHCTSIVGCKGVLSLFNKYGLTFRIPGELTKNDNKRTCENFVKQMTKVLYDGHFSTLFEEIDKFIFAIRQPFIWLNVALWLLSFLYLLHIMVIRLDLLHIKSHLHSPSSHRIAAQSLLAAARVNKLGKVFYLQP</sequence>
<evidence type="ECO:0000256" key="1">
    <source>
        <dbReference type="SAM" id="Phobius"/>
    </source>
</evidence>
<evidence type="ECO:0000313" key="2">
    <source>
        <dbReference type="EMBL" id="CDR71418.1"/>
    </source>
</evidence>
<reference evidence="2" key="1">
    <citation type="journal article" date="2014" name="Nucleic Acids Res.">
        <title>The evolutionary dynamics of variant antigen genes in Babesia reveal a history of genomic innovation underlying host-parasite interaction.</title>
        <authorList>
            <person name="Jackson A.P."/>
            <person name="Otto T.D."/>
            <person name="Darby A."/>
            <person name="Ramaprasad A."/>
            <person name="Xia D."/>
            <person name="Echaide I.E."/>
            <person name="Farber M."/>
            <person name="Gahlot S."/>
            <person name="Gamble J."/>
            <person name="Gupta D."/>
            <person name="Gupta Y."/>
            <person name="Jackson L."/>
            <person name="Malandrin L."/>
            <person name="Malas T.B."/>
            <person name="Moussa E."/>
            <person name="Nair M."/>
            <person name="Reid AJ."/>
            <person name="Sanders M."/>
            <person name="Sharma J."/>
            <person name="Tracey A."/>
            <person name="Quail M.A."/>
            <person name="Weir W."/>
            <person name="Wastling J.M."/>
            <person name="Hall N."/>
            <person name="Willadsen P."/>
            <person name="Lingelbach K."/>
            <person name="Shiels B."/>
            <person name="Tait A."/>
            <person name="Berriman M."/>
            <person name="Allred D.R."/>
            <person name="Pain A."/>
        </authorList>
    </citation>
    <scope>NUCLEOTIDE SEQUENCE</scope>
    <source>
        <strain evidence="2">Bond</strain>
    </source>
</reference>
<dbReference type="KEGG" id="bbig:BBBOND_0000680"/>
<name>A0A061BKG6_BABBI</name>
<dbReference type="RefSeq" id="XP_012770368.1">
    <property type="nucleotide sequence ID" value="XM_012914914.1"/>
</dbReference>
<evidence type="ECO:0008006" key="3">
    <source>
        <dbReference type="Google" id="ProtNLM"/>
    </source>
</evidence>